<dbReference type="RefSeq" id="WP_073629031.1">
    <property type="nucleotide sequence ID" value="NZ_FRXO01000004.1"/>
</dbReference>
<dbReference type="STRING" id="1123029.SAMN02745172_02483"/>
<protein>
    <recommendedName>
        <fullName evidence="3">Phage regulatory protein CII (CP76)</fullName>
    </recommendedName>
</protein>
<evidence type="ECO:0008006" key="3">
    <source>
        <dbReference type="Google" id="ProtNLM"/>
    </source>
</evidence>
<dbReference type="Proteomes" id="UP000186406">
    <property type="component" value="Unassembled WGS sequence"/>
</dbReference>
<gene>
    <name evidence="1" type="ORF">SAMN02745172_02483</name>
</gene>
<dbReference type="AlphaFoldDB" id="A0A1M7ZMF4"/>
<sequence>MTRRKLPASAYEGLKTETRRLGKACGGLEAAAMETRVDHSSLGRYQSPAHEEVFAPIDVIADLEAEAGPIVTRALARLTGHVLVALPPPAAGADPDWIAKLAAHAQESSDLLAGIARALAVDGRISADEVRDGGLRAACADAIAAVARIDHALARIEAGAAQ</sequence>
<keyword evidence="2" id="KW-1185">Reference proteome</keyword>
<name>A0A1M7ZMF4_9HYPH</name>
<dbReference type="OrthoDB" id="8452369at2"/>
<organism evidence="1 2">
    <name type="scientific">Pseudoxanthobacter soli DSM 19599</name>
    <dbReference type="NCBI Taxonomy" id="1123029"/>
    <lineage>
        <taxon>Bacteria</taxon>
        <taxon>Pseudomonadati</taxon>
        <taxon>Pseudomonadota</taxon>
        <taxon>Alphaproteobacteria</taxon>
        <taxon>Hyphomicrobiales</taxon>
        <taxon>Segnochrobactraceae</taxon>
        <taxon>Pseudoxanthobacter</taxon>
    </lineage>
</organism>
<evidence type="ECO:0000313" key="1">
    <source>
        <dbReference type="EMBL" id="SHO65836.1"/>
    </source>
</evidence>
<reference evidence="1 2" key="1">
    <citation type="submission" date="2016-12" db="EMBL/GenBank/DDBJ databases">
        <authorList>
            <person name="Song W.-J."/>
            <person name="Kurnit D.M."/>
        </authorList>
    </citation>
    <scope>NUCLEOTIDE SEQUENCE [LARGE SCALE GENOMIC DNA]</scope>
    <source>
        <strain evidence="1 2">DSM 19599</strain>
    </source>
</reference>
<evidence type="ECO:0000313" key="2">
    <source>
        <dbReference type="Proteomes" id="UP000186406"/>
    </source>
</evidence>
<proteinExistence type="predicted"/>
<accession>A0A1M7ZMF4</accession>
<dbReference type="EMBL" id="FRXO01000004">
    <property type="protein sequence ID" value="SHO65836.1"/>
    <property type="molecule type" value="Genomic_DNA"/>
</dbReference>